<dbReference type="PROSITE" id="PS00674">
    <property type="entry name" value="AAA"/>
    <property type="match status" value="1"/>
</dbReference>
<keyword evidence="3 4" id="KW-0067">ATP-binding</keyword>
<dbReference type="InterPro" id="IPR003960">
    <property type="entry name" value="ATPase_AAA_CS"/>
</dbReference>
<dbReference type="Gene3D" id="3.40.50.300">
    <property type="entry name" value="P-loop containing nucleotide triphosphate hydrolases"/>
    <property type="match status" value="1"/>
</dbReference>
<keyword evidence="2 4" id="KW-0547">Nucleotide-binding</keyword>
<evidence type="ECO:0000256" key="2">
    <source>
        <dbReference type="ARBA" id="ARBA00022741"/>
    </source>
</evidence>
<feature type="compositionally biased region" description="Low complexity" evidence="5">
    <location>
        <begin position="80"/>
        <end position="91"/>
    </location>
</feature>
<dbReference type="GO" id="GO:0005524">
    <property type="term" value="F:ATP binding"/>
    <property type="evidence" value="ECO:0007669"/>
    <property type="project" value="UniProtKB-KW"/>
</dbReference>
<keyword evidence="8" id="KW-1185">Reference proteome</keyword>
<reference evidence="7 8" key="1">
    <citation type="journal article" date="2020" name="IScience">
        <title>Genome Sequencing of the Endangered Kingdonia uniflora (Circaeasteraceae, Ranunculales) Reveals Potential Mechanisms of Evolutionary Specialization.</title>
        <authorList>
            <person name="Sun Y."/>
            <person name="Deng T."/>
            <person name="Zhang A."/>
            <person name="Moore M.J."/>
            <person name="Landis J.B."/>
            <person name="Lin N."/>
            <person name="Zhang H."/>
            <person name="Zhang X."/>
            <person name="Huang J."/>
            <person name="Zhang X."/>
            <person name="Sun H."/>
            <person name="Wang H."/>
        </authorList>
    </citation>
    <scope>NUCLEOTIDE SEQUENCE [LARGE SCALE GENOMIC DNA]</scope>
    <source>
        <strain evidence="7">TB1705</strain>
        <tissue evidence="7">Leaf</tissue>
    </source>
</reference>
<name>A0A7J7MWQ6_9MAGN</name>
<protein>
    <recommendedName>
        <fullName evidence="6">AAA+ ATPase domain-containing protein</fullName>
    </recommendedName>
</protein>
<organism evidence="7 8">
    <name type="scientific">Kingdonia uniflora</name>
    <dbReference type="NCBI Taxonomy" id="39325"/>
    <lineage>
        <taxon>Eukaryota</taxon>
        <taxon>Viridiplantae</taxon>
        <taxon>Streptophyta</taxon>
        <taxon>Embryophyta</taxon>
        <taxon>Tracheophyta</taxon>
        <taxon>Spermatophyta</taxon>
        <taxon>Magnoliopsida</taxon>
        <taxon>Ranunculales</taxon>
        <taxon>Circaeasteraceae</taxon>
        <taxon>Kingdonia</taxon>
    </lineage>
</organism>
<dbReference type="GO" id="GO:0016887">
    <property type="term" value="F:ATP hydrolysis activity"/>
    <property type="evidence" value="ECO:0007669"/>
    <property type="project" value="InterPro"/>
</dbReference>
<dbReference type="AlphaFoldDB" id="A0A7J7MWQ6"/>
<evidence type="ECO:0000256" key="3">
    <source>
        <dbReference type="ARBA" id="ARBA00022840"/>
    </source>
</evidence>
<evidence type="ECO:0000313" key="8">
    <source>
        <dbReference type="Proteomes" id="UP000541444"/>
    </source>
</evidence>
<comment type="similarity">
    <text evidence="1 4">Belongs to the AAA ATPase family.</text>
</comment>
<dbReference type="EMBL" id="JACGCM010001204">
    <property type="protein sequence ID" value="KAF6159128.1"/>
    <property type="molecule type" value="Genomic_DNA"/>
</dbReference>
<dbReference type="InterPro" id="IPR003959">
    <property type="entry name" value="ATPase_AAA_core"/>
</dbReference>
<dbReference type="InterPro" id="IPR003593">
    <property type="entry name" value="AAA+_ATPase"/>
</dbReference>
<feature type="compositionally biased region" description="Basic and acidic residues" evidence="5">
    <location>
        <begin position="256"/>
        <end position="272"/>
    </location>
</feature>
<dbReference type="Pfam" id="PF00004">
    <property type="entry name" value="AAA"/>
    <property type="match status" value="1"/>
</dbReference>
<accession>A0A7J7MWQ6</accession>
<feature type="region of interest" description="Disordered" evidence="5">
    <location>
        <begin position="256"/>
        <end position="278"/>
    </location>
</feature>
<feature type="domain" description="AAA+ ATPase" evidence="6">
    <location>
        <begin position="352"/>
        <end position="487"/>
    </location>
</feature>
<dbReference type="SMART" id="SM00382">
    <property type="entry name" value="AAA"/>
    <property type="match status" value="1"/>
</dbReference>
<evidence type="ECO:0000313" key="7">
    <source>
        <dbReference type="EMBL" id="KAF6159128.1"/>
    </source>
</evidence>
<dbReference type="PANTHER" id="PTHR23073">
    <property type="entry name" value="26S PROTEASOME REGULATORY SUBUNIT"/>
    <property type="match status" value="1"/>
</dbReference>
<evidence type="ECO:0000256" key="5">
    <source>
        <dbReference type="SAM" id="MobiDB-lite"/>
    </source>
</evidence>
<dbReference type="CDD" id="cd19481">
    <property type="entry name" value="RecA-like_protease"/>
    <property type="match status" value="1"/>
</dbReference>
<sequence>MTTTELSPAYERHHQEERHNLGLGSFENQMQLNTLKGLNSKPVSEFTWSFSMMPALLTGLLGVGMIEMSYADASEVDPRAPASPDSPSSSLEEAEKIVRQERNRLEECLKRKEMQYGSYPPFSVSMKGQKVRIKFQIPSTCDSSHLIVDLASHLGLKVEERGDGGSDMILRAWNSAVAWQLMLDHLQKQKQIPSDGALTEDKNKHDEHLCVLIFQSLISPDNAEIEFIKQGSFSPKELDALASALKLAGGKMGVKRAAEKRSRGYPERRQNKPDAQVPAEKSLTALEEMGVRVFGLSETFSGSSNSDISWENIAGYDHQKREIEDTILLALRSPEVYDNVARGTRRKFESNRPRAVLFEGPPGTGKTSCARVIANQAGVPLLYVPLEVVMSKYYGESERLLGTVFSLANELPNGALLFLDEVDSFAASRDEGMHEATRRILSVLLRQIDGFEQDKRVVVIAATNRKEDLDPALISRFDSMITFNLPDQQTRGEIAAQYAKHLNKNELIEFAAATEGMSGRDIRDVCQQTERRWASKIIRGQTSSDTEQGHLPPIEEYIESALNRQKALCNISDKRSQKPNLTSHKSLIDFL</sequence>
<dbReference type="GO" id="GO:0000502">
    <property type="term" value="C:proteasome complex"/>
    <property type="evidence" value="ECO:0007669"/>
    <property type="project" value="UniProtKB-ARBA"/>
</dbReference>
<evidence type="ECO:0000259" key="6">
    <source>
        <dbReference type="SMART" id="SM00382"/>
    </source>
</evidence>
<dbReference type="SUPFAM" id="SSF52540">
    <property type="entry name" value="P-loop containing nucleoside triphosphate hydrolases"/>
    <property type="match status" value="1"/>
</dbReference>
<proteinExistence type="inferred from homology"/>
<feature type="region of interest" description="Disordered" evidence="5">
    <location>
        <begin position="75"/>
        <end position="94"/>
    </location>
</feature>
<evidence type="ECO:0000256" key="1">
    <source>
        <dbReference type="ARBA" id="ARBA00006914"/>
    </source>
</evidence>
<comment type="caution">
    <text evidence="7">The sequence shown here is derived from an EMBL/GenBank/DDBJ whole genome shotgun (WGS) entry which is preliminary data.</text>
</comment>
<evidence type="ECO:0000256" key="4">
    <source>
        <dbReference type="RuleBase" id="RU003651"/>
    </source>
</evidence>
<dbReference type="Proteomes" id="UP000541444">
    <property type="component" value="Unassembled WGS sequence"/>
</dbReference>
<dbReference type="InterPro" id="IPR050221">
    <property type="entry name" value="26S_Proteasome_ATPase"/>
</dbReference>
<gene>
    <name evidence="7" type="ORF">GIB67_032745</name>
</gene>
<dbReference type="OrthoDB" id="5925at2759"/>
<dbReference type="InterPro" id="IPR027417">
    <property type="entry name" value="P-loop_NTPase"/>
</dbReference>